<dbReference type="EMBL" id="JAUEPO010000004">
    <property type="protein sequence ID" value="KAK3324082.1"/>
    <property type="molecule type" value="Genomic_DNA"/>
</dbReference>
<organism evidence="2 3">
    <name type="scientific">Cercophora scortea</name>
    <dbReference type="NCBI Taxonomy" id="314031"/>
    <lineage>
        <taxon>Eukaryota</taxon>
        <taxon>Fungi</taxon>
        <taxon>Dikarya</taxon>
        <taxon>Ascomycota</taxon>
        <taxon>Pezizomycotina</taxon>
        <taxon>Sordariomycetes</taxon>
        <taxon>Sordariomycetidae</taxon>
        <taxon>Sordariales</taxon>
        <taxon>Lasiosphaeriaceae</taxon>
        <taxon>Cercophora</taxon>
    </lineage>
</organism>
<dbReference type="Proteomes" id="UP001286456">
    <property type="component" value="Unassembled WGS sequence"/>
</dbReference>
<sequence>MSSQPPPPATTGDAAPKHTGVGKDLIQRGVYKPNPLGTATFIGLRSLDPLLQYQILARGWGTSLLTKLGLTVIPLYASGTPVSTMMHETGIRLLDSLNLPLPRLILLAMATGSTIKQIFWLTCTSKEEFPPSAAASVSAYNTVVNSLASFLLISTATSAALSTPLVTIPGTSLRVSLPTAVGAVMYVIGMALETVPEIQRRRFKDAPENKGKICDAGLWGWARHVNYAGYTIWRTGYGIAAGGWTAGAVVAAWHLWTFAFRSIGLMDEYMSGRYGEKWVQYKRDVPWMLFPGIY</sequence>
<evidence type="ECO:0000313" key="3">
    <source>
        <dbReference type="Proteomes" id="UP001286456"/>
    </source>
</evidence>
<evidence type="ECO:0000256" key="1">
    <source>
        <dbReference type="SAM" id="Phobius"/>
    </source>
</evidence>
<proteinExistence type="predicted"/>
<dbReference type="PANTHER" id="PTHR32251:SF15">
    <property type="entry name" value="3-OXO-5-ALPHA-STEROID 4-DEHYDROGENASE (DUF1295)"/>
    <property type="match status" value="1"/>
</dbReference>
<dbReference type="Gene3D" id="1.20.120.1630">
    <property type="match status" value="1"/>
</dbReference>
<keyword evidence="1" id="KW-0812">Transmembrane</keyword>
<keyword evidence="1" id="KW-0472">Membrane</keyword>
<dbReference type="PANTHER" id="PTHR32251">
    <property type="entry name" value="3-OXO-5-ALPHA-STEROID 4-DEHYDROGENASE"/>
    <property type="match status" value="1"/>
</dbReference>
<reference evidence="2" key="1">
    <citation type="journal article" date="2023" name="Mol. Phylogenet. Evol.">
        <title>Genome-scale phylogeny and comparative genomics of the fungal order Sordariales.</title>
        <authorList>
            <person name="Hensen N."/>
            <person name="Bonometti L."/>
            <person name="Westerberg I."/>
            <person name="Brannstrom I.O."/>
            <person name="Guillou S."/>
            <person name="Cros-Aarteil S."/>
            <person name="Calhoun S."/>
            <person name="Haridas S."/>
            <person name="Kuo A."/>
            <person name="Mondo S."/>
            <person name="Pangilinan J."/>
            <person name="Riley R."/>
            <person name="LaButti K."/>
            <person name="Andreopoulos B."/>
            <person name="Lipzen A."/>
            <person name="Chen C."/>
            <person name="Yan M."/>
            <person name="Daum C."/>
            <person name="Ng V."/>
            <person name="Clum A."/>
            <person name="Steindorff A."/>
            <person name="Ohm R.A."/>
            <person name="Martin F."/>
            <person name="Silar P."/>
            <person name="Natvig D.O."/>
            <person name="Lalanne C."/>
            <person name="Gautier V."/>
            <person name="Ament-Velasquez S.L."/>
            <person name="Kruys A."/>
            <person name="Hutchinson M.I."/>
            <person name="Powell A.J."/>
            <person name="Barry K."/>
            <person name="Miller A.N."/>
            <person name="Grigoriev I.V."/>
            <person name="Debuchy R."/>
            <person name="Gladieux P."/>
            <person name="Hiltunen Thoren M."/>
            <person name="Johannesson H."/>
        </authorList>
    </citation>
    <scope>NUCLEOTIDE SEQUENCE</scope>
    <source>
        <strain evidence="2">SMH4131-1</strain>
    </source>
</reference>
<keyword evidence="3" id="KW-1185">Reference proteome</keyword>
<evidence type="ECO:0000313" key="2">
    <source>
        <dbReference type="EMBL" id="KAK3324082.1"/>
    </source>
</evidence>
<name>A0AAE0IFH0_9PEZI</name>
<comment type="caution">
    <text evidence="2">The sequence shown here is derived from an EMBL/GenBank/DDBJ whole genome shotgun (WGS) entry which is preliminary data.</text>
</comment>
<protein>
    <submittedName>
        <fullName evidence="2">Uncharacterized protein</fullName>
    </submittedName>
</protein>
<feature type="transmembrane region" description="Helical" evidence="1">
    <location>
        <begin position="175"/>
        <end position="195"/>
    </location>
</feature>
<dbReference type="GO" id="GO:0016020">
    <property type="term" value="C:membrane"/>
    <property type="evidence" value="ECO:0007669"/>
    <property type="project" value="TreeGrafter"/>
</dbReference>
<reference evidence="2" key="2">
    <citation type="submission" date="2023-06" db="EMBL/GenBank/DDBJ databases">
        <authorList>
            <consortium name="Lawrence Berkeley National Laboratory"/>
            <person name="Haridas S."/>
            <person name="Hensen N."/>
            <person name="Bonometti L."/>
            <person name="Westerberg I."/>
            <person name="Brannstrom I.O."/>
            <person name="Guillou S."/>
            <person name="Cros-Aarteil S."/>
            <person name="Calhoun S."/>
            <person name="Kuo A."/>
            <person name="Mondo S."/>
            <person name="Pangilinan J."/>
            <person name="Riley R."/>
            <person name="Labutti K."/>
            <person name="Andreopoulos B."/>
            <person name="Lipzen A."/>
            <person name="Chen C."/>
            <person name="Yanf M."/>
            <person name="Daum C."/>
            <person name="Ng V."/>
            <person name="Clum A."/>
            <person name="Steindorff A."/>
            <person name="Ohm R."/>
            <person name="Martin F."/>
            <person name="Silar P."/>
            <person name="Natvig D."/>
            <person name="Lalanne C."/>
            <person name="Gautier V."/>
            <person name="Ament-Velasquez S.L."/>
            <person name="Kruys A."/>
            <person name="Hutchinson M.I."/>
            <person name="Powell A.J."/>
            <person name="Barry K."/>
            <person name="Miller A.N."/>
            <person name="Grigoriev I.V."/>
            <person name="Debuchy R."/>
            <person name="Gladieux P."/>
            <person name="Thoren M.H."/>
            <person name="Johannesson H."/>
        </authorList>
    </citation>
    <scope>NUCLEOTIDE SEQUENCE</scope>
    <source>
        <strain evidence="2">SMH4131-1</strain>
    </source>
</reference>
<feature type="transmembrane region" description="Helical" evidence="1">
    <location>
        <begin position="143"/>
        <end position="163"/>
    </location>
</feature>
<dbReference type="InterPro" id="IPR010721">
    <property type="entry name" value="UstE-like"/>
</dbReference>
<accession>A0AAE0IFH0</accession>
<gene>
    <name evidence="2" type="ORF">B0T19DRAFT_221339</name>
</gene>
<dbReference type="AlphaFoldDB" id="A0AAE0IFH0"/>
<dbReference type="Pfam" id="PF06966">
    <property type="entry name" value="DUF1295"/>
    <property type="match status" value="1"/>
</dbReference>
<keyword evidence="1" id="KW-1133">Transmembrane helix</keyword>